<keyword evidence="2" id="KW-1185">Reference proteome</keyword>
<sequence length="95" mass="10832">PITSGGLRTWLKLRADILNCLLRLFEMSDHTMGNYMSKTATTTTLHSALISSLPNSKSQDFDKCESLGDWNKNANAMQRRGMNVRQGLRQKFRKQ</sequence>
<dbReference type="AlphaFoldDB" id="A0A9Q3KEW3"/>
<gene>
    <name evidence="1" type="ORF">O181_117705</name>
</gene>
<name>A0A9Q3KEW3_9BASI</name>
<dbReference type="Proteomes" id="UP000765509">
    <property type="component" value="Unassembled WGS sequence"/>
</dbReference>
<protein>
    <submittedName>
        <fullName evidence="1">Uncharacterized protein</fullName>
    </submittedName>
</protein>
<evidence type="ECO:0000313" key="2">
    <source>
        <dbReference type="Proteomes" id="UP000765509"/>
    </source>
</evidence>
<evidence type="ECO:0000313" key="1">
    <source>
        <dbReference type="EMBL" id="MBW0577990.1"/>
    </source>
</evidence>
<organism evidence="1 2">
    <name type="scientific">Austropuccinia psidii MF-1</name>
    <dbReference type="NCBI Taxonomy" id="1389203"/>
    <lineage>
        <taxon>Eukaryota</taxon>
        <taxon>Fungi</taxon>
        <taxon>Dikarya</taxon>
        <taxon>Basidiomycota</taxon>
        <taxon>Pucciniomycotina</taxon>
        <taxon>Pucciniomycetes</taxon>
        <taxon>Pucciniales</taxon>
        <taxon>Sphaerophragmiaceae</taxon>
        <taxon>Austropuccinia</taxon>
    </lineage>
</organism>
<proteinExistence type="predicted"/>
<comment type="caution">
    <text evidence="1">The sequence shown here is derived from an EMBL/GenBank/DDBJ whole genome shotgun (WGS) entry which is preliminary data.</text>
</comment>
<reference evidence="1" key="1">
    <citation type="submission" date="2021-03" db="EMBL/GenBank/DDBJ databases">
        <title>Draft genome sequence of rust myrtle Austropuccinia psidii MF-1, a brazilian biotype.</title>
        <authorList>
            <person name="Quecine M.C."/>
            <person name="Pachon D.M.R."/>
            <person name="Bonatelli M.L."/>
            <person name="Correr F.H."/>
            <person name="Franceschini L.M."/>
            <person name="Leite T.F."/>
            <person name="Margarido G.R.A."/>
            <person name="Almeida C.A."/>
            <person name="Ferrarezi J.A."/>
            <person name="Labate C.A."/>
        </authorList>
    </citation>
    <scope>NUCLEOTIDE SEQUENCE</scope>
    <source>
        <strain evidence="1">MF-1</strain>
    </source>
</reference>
<feature type="non-terminal residue" evidence="1">
    <location>
        <position position="95"/>
    </location>
</feature>
<dbReference type="EMBL" id="AVOT02101868">
    <property type="protein sequence ID" value="MBW0577990.1"/>
    <property type="molecule type" value="Genomic_DNA"/>
</dbReference>
<accession>A0A9Q3KEW3</accession>